<feature type="region of interest" description="Disordered" evidence="2">
    <location>
        <begin position="79"/>
        <end position="137"/>
    </location>
</feature>
<evidence type="ECO:0000313" key="4">
    <source>
        <dbReference type="Proteomes" id="UP001287286"/>
    </source>
</evidence>
<dbReference type="Proteomes" id="UP001287286">
    <property type="component" value="Unassembled WGS sequence"/>
</dbReference>
<organism evidence="3 4">
    <name type="scientific">Purpureocillium lilacinum</name>
    <name type="common">Paecilomyces lilacinus</name>
    <dbReference type="NCBI Taxonomy" id="33203"/>
    <lineage>
        <taxon>Eukaryota</taxon>
        <taxon>Fungi</taxon>
        <taxon>Dikarya</taxon>
        <taxon>Ascomycota</taxon>
        <taxon>Pezizomycotina</taxon>
        <taxon>Sordariomycetes</taxon>
        <taxon>Hypocreomycetidae</taxon>
        <taxon>Hypocreales</taxon>
        <taxon>Ophiocordycipitaceae</taxon>
        <taxon>Purpureocillium</taxon>
    </lineage>
</organism>
<sequence length="149" mass="17110">MTSLPSSESPGHTQYFLAILQGYSSRITQHQDAAKVLSEDHRKLQESLEELQRQRKEDASRLDMQQELIRCQEKHISLLESSRSRSEQQQPPSDWTLPLPPSANWELGGLDIDSNSAIDETPRLDGPETPYPKRRRLTTALEEWDRVTS</sequence>
<evidence type="ECO:0000313" key="3">
    <source>
        <dbReference type="EMBL" id="KAK4068660.1"/>
    </source>
</evidence>
<feature type="coiled-coil region" evidence="1">
    <location>
        <begin position="34"/>
        <end position="68"/>
    </location>
</feature>
<name>A0ABR0BD77_PURLI</name>
<accession>A0ABR0BD77</accession>
<dbReference type="EMBL" id="JAWRVI010000295">
    <property type="protein sequence ID" value="KAK4068660.1"/>
    <property type="molecule type" value="Genomic_DNA"/>
</dbReference>
<keyword evidence="1" id="KW-0175">Coiled coil</keyword>
<keyword evidence="4" id="KW-1185">Reference proteome</keyword>
<protein>
    <submittedName>
        <fullName evidence="3">Uncharacterized protein</fullName>
    </submittedName>
</protein>
<reference evidence="3 4" key="1">
    <citation type="journal article" date="2024" name="Microbiol. Resour. Announc.">
        <title>Genome annotations for the ascomycete fungi Trichoderma harzianum, Trichoderma aggressivum, and Purpureocillium lilacinum.</title>
        <authorList>
            <person name="Beijen E.P.W."/>
            <person name="Ohm R.A."/>
        </authorList>
    </citation>
    <scope>NUCLEOTIDE SEQUENCE [LARGE SCALE GENOMIC DNA]</scope>
    <source>
        <strain evidence="3 4">CBS 150709</strain>
    </source>
</reference>
<proteinExistence type="predicted"/>
<evidence type="ECO:0000256" key="2">
    <source>
        <dbReference type="SAM" id="MobiDB-lite"/>
    </source>
</evidence>
<evidence type="ECO:0000256" key="1">
    <source>
        <dbReference type="SAM" id="Coils"/>
    </source>
</evidence>
<comment type="caution">
    <text evidence="3">The sequence shown here is derived from an EMBL/GenBank/DDBJ whole genome shotgun (WGS) entry which is preliminary data.</text>
</comment>
<gene>
    <name evidence="3" type="ORF">Purlil1_13751</name>
</gene>